<feature type="transmembrane region" description="Helical" evidence="14">
    <location>
        <begin position="66"/>
        <end position="86"/>
    </location>
</feature>
<keyword evidence="11" id="KW-0539">Nucleus</keyword>
<dbReference type="GO" id="GO:0005634">
    <property type="term" value="C:nucleus"/>
    <property type="evidence" value="ECO:0007669"/>
    <property type="project" value="UniProtKB-SubCell"/>
</dbReference>
<feature type="transmembrane region" description="Helical" evidence="14">
    <location>
        <begin position="453"/>
        <end position="479"/>
    </location>
</feature>
<evidence type="ECO:0000256" key="14">
    <source>
        <dbReference type="SAM" id="Phobius"/>
    </source>
</evidence>
<evidence type="ECO:0000256" key="11">
    <source>
        <dbReference type="ARBA" id="ARBA00023242"/>
    </source>
</evidence>
<feature type="domain" description="Major facilitator superfamily (MFS) profile" evidence="15">
    <location>
        <begin position="29"/>
        <end position="546"/>
    </location>
</feature>
<dbReference type="EMBL" id="JBCNJP010000021">
    <property type="protein sequence ID" value="KAK9059284.1"/>
    <property type="molecule type" value="Genomic_DNA"/>
</dbReference>
<keyword evidence="5 14" id="KW-0812">Transmembrane</keyword>
<keyword evidence="6 14" id="KW-1133">Transmembrane helix</keyword>
<comment type="similarity">
    <text evidence="3">Belongs to the major facilitator superfamily. Sugar transporter (TC 2.A.1.1) family.</text>
</comment>
<dbReference type="Gene3D" id="3.30.890.10">
    <property type="entry name" value="Methyl-cpg-binding Protein 2, Chain A"/>
    <property type="match status" value="5"/>
</dbReference>
<evidence type="ECO:0000256" key="6">
    <source>
        <dbReference type="ARBA" id="ARBA00022989"/>
    </source>
</evidence>
<dbReference type="GO" id="GO:0016020">
    <property type="term" value="C:membrane"/>
    <property type="evidence" value="ECO:0007669"/>
    <property type="project" value="UniProtKB-SubCell"/>
</dbReference>
<feature type="transmembrane region" description="Helical" evidence="14">
    <location>
        <begin position="314"/>
        <end position="336"/>
    </location>
</feature>
<comment type="subcellular location">
    <subcellularLocation>
        <location evidence="2">Membrane</location>
        <topology evidence="2">Multi-pass membrane protein</topology>
    </subcellularLocation>
    <subcellularLocation>
        <location evidence="1">Nucleus</location>
    </subcellularLocation>
</comment>
<dbReference type="InterPro" id="IPR036259">
    <property type="entry name" value="MFS_trans_sf"/>
</dbReference>
<dbReference type="PANTHER" id="PTHR48020:SF24">
    <property type="entry name" value="INOSITOL TRANSPORTER 4"/>
    <property type="match status" value="1"/>
</dbReference>
<feature type="region of interest" description="Disordered" evidence="13">
    <location>
        <begin position="1264"/>
        <end position="1290"/>
    </location>
</feature>
<dbReference type="Proteomes" id="UP001408789">
    <property type="component" value="Unassembled WGS sequence"/>
</dbReference>
<dbReference type="InterPro" id="IPR050814">
    <property type="entry name" value="Myo-inositol_Transporter"/>
</dbReference>
<feature type="transmembrane region" description="Helical" evidence="14">
    <location>
        <begin position="184"/>
        <end position="206"/>
    </location>
</feature>
<dbReference type="Pfam" id="PF00083">
    <property type="entry name" value="Sugar_tr"/>
    <property type="match status" value="2"/>
</dbReference>
<evidence type="ECO:0000256" key="12">
    <source>
        <dbReference type="ARBA" id="ARBA00044504"/>
    </source>
</evidence>
<evidence type="ECO:0000256" key="9">
    <source>
        <dbReference type="ARBA" id="ARBA00023136"/>
    </source>
</evidence>
<dbReference type="PROSITE" id="PS50850">
    <property type="entry name" value="MFS"/>
    <property type="match status" value="1"/>
</dbReference>
<dbReference type="GO" id="GO:0003677">
    <property type="term" value="F:DNA binding"/>
    <property type="evidence" value="ECO:0007669"/>
    <property type="project" value="UniProtKB-KW"/>
</dbReference>
<dbReference type="SUPFAM" id="SSF54171">
    <property type="entry name" value="DNA-binding domain"/>
    <property type="match status" value="5"/>
</dbReference>
<protein>
    <recommendedName>
        <fullName evidence="19">Major facilitator superfamily (MFS) profile domain-containing protein</fullName>
    </recommendedName>
</protein>
<feature type="compositionally biased region" description="Polar residues" evidence="13">
    <location>
        <begin position="895"/>
        <end position="925"/>
    </location>
</feature>
<feature type="transmembrane region" description="Helical" evidence="14">
    <location>
        <begin position="524"/>
        <end position="542"/>
    </location>
</feature>
<dbReference type="InterPro" id="IPR001739">
    <property type="entry name" value="Methyl_CpG_DNA-bd"/>
</dbReference>
<dbReference type="Pfam" id="PF01429">
    <property type="entry name" value="MBD"/>
    <property type="match status" value="2"/>
</dbReference>
<dbReference type="GO" id="GO:0005366">
    <property type="term" value="F:myo-inositol:proton symporter activity"/>
    <property type="evidence" value="ECO:0007669"/>
    <property type="project" value="TreeGrafter"/>
</dbReference>
<feature type="region of interest" description="Disordered" evidence="13">
    <location>
        <begin position="1135"/>
        <end position="1236"/>
    </location>
</feature>
<feature type="transmembrane region" description="Helical" evidence="14">
    <location>
        <begin position="156"/>
        <end position="178"/>
    </location>
</feature>
<feature type="transmembrane region" description="Helical" evidence="14">
    <location>
        <begin position="29"/>
        <end position="54"/>
    </location>
</feature>
<keyword evidence="7" id="KW-0805">Transcription regulation</keyword>
<dbReference type="InterPro" id="IPR003663">
    <property type="entry name" value="Sugar/inositol_transpt"/>
</dbReference>
<accession>A0AAP0CM71</accession>
<feature type="transmembrane region" description="Helical" evidence="14">
    <location>
        <begin position="98"/>
        <end position="116"/>
    </location>
</feature>
<feature type="compositionally biased region" description="Basic and acidic residues" evidence="13">
    <location>
        <begin position="1157"/>
        <end position="1167"/>
    </location>
</feature>
<evidence type="ECO:0000256" key="5">
    <source>
        <dbReference type="ARBA" id="ARBA00022692"/>
    </source>
</evidence>
<keyword evidence="4" id="KW-0813">Transport</keyword>
<feature type="transmembrane region" description="Helical" evidence="14">
    <location>
        <begin position="343"/>
        <end position="364"/>
    </location>
</feature>
<feature type="domain" description="MBD" evidence="16">
    <location>
        <begin position="708"/>
        <end position="781"/>
    </location>
</feature>
<feature type="domain" description="MBD" evidence="16">
    <location>
        <begin position="1062"/>
        <end position="1135"/>
    </location>
</feature>
<sequence>MEDGVVKPNKTEFTECYHTIWRAPYIMRLAMSAGIGGLLFGYDTGVISGALLYIRDDFKQVQKHTWLQETIVSMAVAGAIFGAAIGGWMNDRFGRKKSIMTADVLFFIGAIVMASAPTPWVIIIGRLLVGLGVGMASMTAPLYISEASPARIRGALVSTNGLLITGGQFLSYLINLAFTKTNGTWRWMLGVAGVPPMIQFILMWSLPESPRWLYRRNKVDEARHILEKIYPADEVEKEIKALELSVEEEKQAEETMKYGIFSKIKNAWGNKVVRRGLYAGITVQVAQQFVGINTVLYYSPTIVQLAGYASNKTALALSLITAGLNAIGTVISMLFVDRCGRRRFMIVSMFGIIICLVVLSVMFFQASTHAPPVSTLESNHFGANSTCLDFSSAPDPKSWNCMTCLKASSSCAFCAHEGNKYNPGACLVLDDVARGRCRSEHRSWYTQGCPSKFGFFAILLMALYIISYAPGMGTVPWIVNSEIYPLRYRGFGGGTAAVANWMSNLIVSQTFLTLTETLGTAGTFLLFAGFSVLGLIAIFILVPETKGLQLEEVEKIKTRPFAFLLSHFHIPHSKNVTRRQIPPEMGSDDWPEWLPGDWTVHIKKIDGRKVKCYIDPDGHKCYSKPQVYDYLKKTNKSIPVEKTQNADESGIDLSVEPSAPQTDEALESSPGGHPAKLTPRTSGRKSITRDLSECVTPGNGSSSGPSSFKRNLGDSSWLPAGWTVEDKYRKGGRSTGMKYKMYTDPSGHKFFSKPQVLNYLAKINGNAGGQEAIFAEPISATPISAWQEKPATEPDSSEMYEATEAEKIAEQTTESPRMSSDYEVSSRTPADGLPPGWIKEIRTRKSGLATRNDPYYLHPSSEYIFCSKKDALRYLESGDVRDCASRPLKRDMNNDDTLNVNFTMNGGESTPLDQSKGTEGSNELTNGPVEELKTNESGIENPKPVRSITGGSFPGVSFSASKVSFSASKEDNWLPDGWTVDVRCKSSGQKFKVYRDPASGKLFYSKPQVLKYLGIVDSSNSIKRKEHKSFEAPGSSPNPSPANVTSPKRSGKKREKNEDYQEVITTSAADGLPAGWIKEIRTKIYATHKRNDPFYTDPETGYIFRSKLDALRYLETGDVNLCAIRPKVKNEDGKEVFVTTDGVKKPTSGDDVSTENPGDHHTPDNTNRRVSSRATKHSSSPANTPTRASKRQKGENPEASGDGEGDGEGQEKQGTGVNLEKQPDDDDDGNLTFDIPEDENWTDHCIDFAVKTLTNEIMFNGQPVSGGFQDENGGVETSGGVKETTPTKVN</sequence>
<gene>
    <name evidence="17" type="ORF">SSX86_021903</name>
</gene>
<feature type="region of interest" description="Disordered" evidence="13">
    <location>
        <begin position="894"/>
        <end position="948"/>
    </location>
</feature>
<keyword evidence="18" id="KW-1185">Reference proteome</keyword>
<evidence type="ECO:0000256" key="1">
    <source>
        <dbReference type="ARBA" id="ARBA00004123"/>
    </source>
</evidence>
<feature type="compositionally biased region" description="Low complexity" evidence="13">
    <location>
        <begin position="697"/>
        <end position="707"/>
    </location>
</feature>
<feature type="region of interest" description="Disordered" evidence="13">
    <location>
        <begin position="639"/>
        <end position="712"/>
    </location>
</feature>
<feature type="compositionally biased region" description="Polar residues" evidence="13">
    <location>
        <begin position="810"/>
        <end position="828"/>
    </location>
</feature>
<dbReference type="PROSITE" id="PS50982">
    <property type="entry name" value="MBD"/>
    <property type="match status" value="4"/>
</dbReference>
<keyword evidence="10" id="KW-0804">Transcription</keyword>
<feature type="region of interest" description="Disordered" evidence="13">
    <location>
        <begin position="1024"/>
        <end position="1059"/>
    </location>
</feature>
<comment type="caution">
    <text evidence="17">The sequence shown here is derived from an EMBL/GenBank/DDBJ whole genome shotgun (WGS) entry which is preliminary data.</text>
</comment>
<keyword evidence="8" id="KW-0238">DNA-binding</keyword>
<feature type="domain" description="MBD" evidence="16">
    <location>
        <begin position="823"/>
        <end position="897"/>
    </location>
</feature>
<evidence type="ECO:0000256" key="3">
    <source>
        <dbReference type="ARBA" id="ARBA00010992"/>
    </source>
</evidence>
<feature type="transmembrane region" description="Helical" evidence="14">
    <location>
        <begin position="277"/>
        <end position="299"/>
    </location>
</feature>
<organism evidence="17 18">
    <name type="scientific">Deinandra increscens subsp. villosa</name>
    <dbReference type="NCBI Taxonomy" id="3103831"/>
    <lineage>
        <taxon>Eukaryota</taxon>
        <taxon>Viridiplantae</taxon>
        <taxon>Streptophyta</taxon>
        <taxon>Embryophyta</taxon>
        <taxon>Tracheophyta</taxon>
        <taxon>Spermatophyta</taxon>
        <taxon>Magnoliopsida</taxon>
        <taxon>eudicotyledons</taxon>
        <taxon>Gunneridae</taxon>
        <taxon>Pentapetalae</taxon>
        <taxon>asterids</taxon>
        <taxon>campanulids</taxon>
        <taxon>Asterales</taxon>
        <taxon>Asteraceae</taxon>
        <taxon>Asteroideae</taxon>
        <taxon>Heliantheae alliance</taxon>
        <taxon>Madieae</taxon>
        <taxon>Madiinae</taxon>
        <taxon>Deinandra</taxon>
    </lineage>
</organism>
<name>A0AAP0CM71_9ASTR</name>
<evidence type="ECO:0000313" key="18">
    <source>
        <dbReference type="Proteomes" id="UP001408789"/>
    </source>
</evidence>
<dbReference type="InterPro" id="IPR020846">
    <property type="entry name" value="MFS_dom"/>
</dbReference>
<dbReference type="SUPFAM" id="SSF103473">
    <property type="entry name" value="MFS general substrate transporter"/>
    <property type="match status" value="1"/>
</dbReference>
<feature type="compositionally biased region" description="Low complexity" evidence="13">
    <location>
        <begin position="1032"/>
        <end position="1043"/>
    </location>
</feature>
<dbReference type="PRINTS" id="PR00171">
    <property type="entry name" value="SUGRTRNSPORT"/>
</dbReference>
<evidence type="ECO:0000256" key="2">
    <source>
        <dbReference type="ARBA" id="ARBA00004141"/>
    </source>
</evidence>
<evidence type="ECO:0000256" key="4">
    <source>
        <dbReference type="ARBA" id="ARBA00022448"/>
    </source>
</evidence>
<evidence type="ECO:0008006" key="19">
    <source>
        <dbReference type="Google" id="ProtNLM"/>
    </source>
</evidence>
<dbReference type="PROSITE" id="PS00217">
    <property type="entry name" value="SUGAR_TRANSPORT_2"/>
    <property type="match status" value="1"/>
</dbReference>
<dbReference type="NCBIfam" id="TIGR00879">
    <property type="entry name" value="SP"/>
    <property type="match status" value="1"/>
</dbReference>
<evidence type="ECO:0000259" key="15">
    <source>
        <dbReference type="PROSITE" id="PS50850"/>
    </source>
</evidence>
<dbReference type="Gene3D" id="1.20.1250.20">
    <property type="entry name" value="MFS general substrate transporter like domains"/>
    <property type="match status" value="2"/>
</dbReference>
<proteinExistence type="inferred from homology"/>
<evidence type="ECO:0000256" key="7">
    <source>
        <dbReference type="ARBA" id="ARBA00023015"/>
    </source>
</evidence>
<evidence type="ECO:0000256" key="10">
    <source>
        <dbReference type="ARBA" id="ARBA00023163"/>
    </source>
</evidence>
<evidence type="ECO:0000256" key="13">
    <source>
        <dbReference type="SAM" id="MobiDB-lite"/>
    </source>
</evidence>
<dbReference type="InterPro" id="IPR016177">
    <property type="entry name" value="DNA-bd_dom_sf"/>
</dbReference>
<evidence type="ECO:0000259" key="16">
    <source>
        <dbReference type="PROSITE" id="PS50982"/>
    </source>
</evidence>
<comment type="similarity">
    <text evidence="12">Belongs to the major facilitator superfamily. Phosphate:H(+) symporter (TC 2.A.1.9) family.</text>
</comment>
<feature type="compositionally biased region" description="Polar residues" evidence="13">
    <location>
        <begin position="1177"/>
        <end position="1187"/>
    </location>
</feature>
<dbReference type="InterPro" id="IPR005829">
    <property type="entry name" value="Sugar_transporter_CS"/>
</dbReference>
<evidence type="ECO:0000256" key="8">
    <source>
        <dbReference type="ARBA" id="ARBA00023125"/>
    </source>
</evidence>
<keyword evidence="9 14" id="KW-0472">Membrane</keyword>
<evidence type="ECO:0000313" key="17">
    <source>
        <dbReference type="EMBL" id="KAK9059284.1"/>
    </source>
</evidence>
<dbReference type="InterPro" id="IPR005828">
    <property type="entry name" value="MFS_sugar_transport-like"/>
</dbReference>
<dbReference type="CDD" id="cd17360">
    <property type="entry name" value="MFS_HMIT_like"/>
    <property type="match status" value="1"/>
</dbReference>
<reference evidence="17 18" key="1">
    <citation type="submission" date="2024-04" db="EMBL/GenBank/DDBJ databases">
        <title>The reference genome of an endangered Asteraceae, Deinandra increscens subsp. villosa, native to the Central Coast of California.</title>
        <authorList>
            <person name="Guilliams M."/>
            <person name="Hasenstab-Lehman K."/>
            <person name="Meyer R."/>
            <person name="Mcevoy S."/>
        </authorList>
    </citation>
    <scope>NUCLEOTIDE SEQUENCE [LARGE SCALE GENOMIC DNA]</scope>
    <source>
        <tissue evidence="17">Leaf</tissue>
    </source>
</reference>
<dbReference type="FunFam" id="1.20.1250.20:FF:000121">
    <property type="entry name" value="Probable inositol transporter 2"/>
    <property type="match status" value="1"/>
</dbReference>
<feature type="compositionally biased region" description="Acidic residues" evidence="13">
    <location>
        <begin position="1223"/>
        <end position="1236"/>
    </location>
</feature>
<feature type="region of interest" description="Disordered" evidence="13">
    <location>
        <begin position="808"/>
        <end position="837"/>
    </location>
</feature>
<dbReference type="PANTHER" id="PTHR48020">
    <property type="entry name" value="PROTON MYO-INOSITOL COTRANSPORTER"/>
    <property type="match status" value="1"/>
</dbReference>
<feature type="transmembrane region" description="Helical" evidence="14">
    <location>
        <begin position="122"/>
        <end position="144"/>
    </location>
</feature>
<feature type="domain" description="MBD" evidence="16">
    <location>
        <begin position="964"/>
        <end position="1035"/>
    </location>
</feature>